<dbReference type="Pfam" id="PF18883">
    <property type="entry name" value="AC_1"/>
    <property type="match status" value="1"/>
</dbReference>
<dbReference type="PROSITE" id="PS51208">
    <property type="entry name" value="AUTOTRANSPORTER"/>
    <property type="match status" value="1"/>
</dbReference>
<dbReference type="PANTHER" id="PTHR35037:SF3">
    <property type="entry name" value="C-TERMINAL REGION OF AIDA-LIKE PROTEIN"/>
    <property type="match status" value="1"/>
</dbReference>
<dbReference type="RefSeq" id="WP_309875113.1">
    <property type="nucleotide sequence ID" value="NZ_CP133838.1"/>
</dbReference>
<dbReference type="Pfam" id="PF13018">
    <property type="entry name" value="ESPR"/>
    <property type="match status" value="1"/>
</dbReference>
<name>A0ABY9S7F4_9ENTR</name>
<organism evidence="4 5">
    <name type="scientific">Buttiauxella selenatireducens</name>
    <dbReference type="NCBI Taxonomy" id="3073902"/>
    <lineage>
        <taxon>Bacteria</taxon>
        <taxon>Pseudomonadati</taxon>
        <taxon>Pseudomonadota</taxon>
        <taxon>Gammaproteobacteria</taxon>
        <taxon>Enterobacterales</taxon>
        <taxon>Enterobacteriaceae</taxon>
        <taxon>Buttiauxella</taxon>
    </lineage>
</organism>
<evidence type="ECO:0000259" key="3">
    <source>
        <dbReference type="PROSITE" id="PS51208"/>
    </source>
</evidence>
<dbReference type="SMART" id="SM00869">
    <property type="entry name" value="Autotransporter"/>
    <property type="match status" value="1"/>
</dbReference>
<dbReference type="SUPFAM" id="SSF103515">
    <property type="entry name" value="Autotransporter"/>
    <property type="match status" value="1"/>
</dbReference>
<dbReference type="EMBL" id="CP133838">
    <property type="protein sequence ID" value="WMY72938.1"/>
    <property type="molecule type" value="Genomic_DNA"/>
</dbReference>
<evidence type="ECO:0000313" key="4">
    <source>
        <dbReference type="EMBL" id="WMY72938.1"/>
    </source>
</evidence>
<dbReference type="NCBIfam" id="TIGR01414">
    <property type="entry name" value="autotrans_barl"/>
    <property type="match status" value="1"/>
</dbReference>
<dbReference type="InterPro" id="IPR005546">
    <property type="entry name" value="Autotransporte_beta"/>
</dbReference>
<dbReference type="SUPFAM" id="SSF51126">
    <property type="entry name" value="Pectin lyase-like"/>
    <property type="match status" value="3"/>
</dbReference>
<sequence>MNRIYRLVWNESQQALVVASETTKSRKKGRGKVRHAVALSVSLLMAAPVYADEVNWSTAYPSYLFPPLVNYDQVRETGIAFTIDNDTATANHYAAGTTLDILGPIPQIAPGVNGSATSVLVRDALADSGGPEAGRITTIVATDSQGNTTPITSANIDTFSYSTNPSTPQQNQELNVEVPGLEGSFSVIKVYDSGTFAAPGTSLVGDLSLNVYDPNSFRIYNNFGIAAVTDVGGIANINIGDDTNGTSPIAAPTNTIELLAKNSILAQASATSTPTSSTTWISDNYIHFAPAAVISNDISGLQAVSSEYSDSITLPNYIQVGPQVILDPLQPSITFTINSAQDIATVNDFLLGQGAYAGRQSQVQLWLTGGVQLPPDFGSVVIDSSTIAQNTYNGIIEELLGDEQQNRVNLSYHVWNDQLAHTNNATLSTGDLNVIYATGANASGTVTAQGSLGVDGASAVMRGDNNAVLTNNGAINAWSSSGSSPTAIAMKVTDATALNTGTIIAGLFIEKDETNQNVHNQGSIGIQGLGASTVNNEGFINIALTDGSSASAVGLQARGTTSATSSGTIALTGNSFNADGRASGYAVDIGDAATFTNEASGNIFIGSTPITATKVYTPVLMVGGQAQSAGIVTSSTGDVTNDGTITLGTQTRNAVGMLVNGATGQVTNNGIINVFGQLAGGAAAPNYGLSVIDTQNVTNNGFINVFGDNNAAISILASTQAATAVSTNTGIITVGAAGDAGGSDNNPLTYRNYAVYAEGLKGIQATANIDSTMNLLAAGAIGAHARGSATINVGADAALNFNNSDQIGYYAYGQAAQINLANAVIDDNGQTHAFLFLIDHGATFDGDSGTSAGAYQLTLTGDRSIGVFAHGLDDGPDGQVGTGDDVLSTLNTGAATINVNGENAVGVKVTGGAQGTINDGGIILSHDNTTGVVIDGRVYTIDGNVSNAGEARNTLVSSDVAITTSAAQSGITGYDVSYKGQATLNGAGINLNGDNSTGLRLHDGGIGINNAPISVSGANNIGVHIQNQGTLTNTGAIAVSGAPGSGNVGVKVQGAGAQVTQLGNVTANGGLAAVQLIDNGATLTINGAGNQITASGGADGIRMDAGAASLTASNTVIDISGSGAGINNNASTSNINLNTVTINASDGPAIRTAVTFNAEGTGNILNVSGSGAGFAFEQADGSNTTGNLSIGTGYTINVPGTTGANGNGILAKTNGSVTSSANITMGANSGSAISAIDASAVTNGGNIQTTSDVNSSVRADNASSFTNTGTINSTSTANNQALVRVNGAASARTILNSGTITDSSQNSVAIDASGAANNTITNQGTLSAASNTATAILSGSGNDLITLNGGATLGLITAGSGTDTFTWNSGTFNGAVDFTGADGNDKALIGNVDLGNTRHILSEGGTNNQLTLTDTHLWNGGAGPTLIGTLAADNVLTATNIGTGWSTLSINGTQGHVRVVNDLVLSGTPSISVTGGARLRTGDNAVTVNNATINNYNVNIDGLESRIVFDGTSAAQVYSGIVSGTGQLNRATGGTTILTGENSYTGDTIIDTGGTLQLGVGGAEGALSPATDIIDNGILIINQSDVVNLGGVIIGTGAFHQDGTGVTRLTGANSYTGVTQVNAGTLLVNGNQSAAIGDTTVAGTLGGTGIIGGNVIFTGSTLAPGDGGAGTLTINGDLTLAPTTNNQFELGERFVPGGTLNDLVNVGGNLTLDGNLNVTTSAGGIFAPGVYRLFNYDGSLVNNGLSIVSLPPNNSAIYNVQVTLPNQVNLVLGFAPDTTNLQFWDGDAAANHGPTGIEGNSVVNGGNGIWSSSAGVNDNKWTLSDGVGNAPWQQQAFAIFQGDAGTVVVSNANGPVVTSGMQFDTDGYLLTGGTLDIARSISQVPTTLYASQGETPADAFFAIRVGAGGDGADVTTTINTTLHQTSLLDTLKLIKLDPGRLILTGSNDYEGGTVIYEGTLNVSSDDNLGLAGTSILVNNNSTLQIGADYATARPIFLSATGGGQFDLFGHTFTPTLIGGDGGLTVLDSSAGTDASNLELNNANTYQGATTITGKNGTADVNVNANITGALGPAASVLTVNNQATLNFNNSASAQTHTVNLDNSTLNFNGSATAEGSVINAANGADVNFASSANGGNSAITLAAGTSLNLSDTANAGSATVANSGLVTFAGNAQAQNAKIANNTGGVVNIASSTSGTTVGSLSGAGNVELGAQTLSEGSLNLSDIISGVISGVNGGLAKIGSGTLTLTGDNTYTGNTSVQQGVLLVNGNQQAATGDVTVDALSTLGGAGTLGGKVTVADNAHLAAGADLASVGVLTLGGLTLSNNAQVDFQYGQAFTPGGPLNDLININGDLNLDGKLNITQTPGGAFNVGIYRVFNYTGNLINNIMDIGTAPDAADDLYVQTSIAGQVNLVNRTGVVLRFWDGDLTVSKNNGGIDGGNGIWQNSRGNDNWSTDATDPDGLFNAPFSDGSFAVFGGEQGIVTVDNSLGEVLISGAQFATDGYVINDGTITTNTADTLIRVGDGTVQSANTTATINSVIAGTGGIDKADVGTLLLNGNNTYSGGTTVSDGTLQVSQDANLGQAGTGITLNGGTFRYGAAFNTDRNLTVAANGGTLDTNGNNVSLLGAASGSGALTKAGAGTLTLTQDSTYTGGTTISEGNLQLGTGGEQGSVIGNIVDNGVLQVNRSNELALTGNISGTGQLWQQGSGTTVLGGTNTYSGITLVERGTLQAQGANRFSAASSHIVSSGATLDTGGENQTVNSLVNQGTVNLRGGDVGSTLTVNGDYVGLNGVLKIAAQQHSPGVADHLVINGGTATGKTLLDIDVSQLGEQTEGDGILVVDAVNGATTTAQTTKDAFTIGADHLEAGAWEYRLFAGNGLGEGEDWFLRTSYRPEVPIFVTIPSTIRQGDLAVLGTLHQRVGDEQPWNTNVTQDNDQRFWARYIAQSTHQSFNDATASQTDSNINGMQIGFDLYVDENWRAGMYTAIVDNDTSIKGANSGGYGTAGYNSTLSTYVAGYATYTAQSGFYVDNVLQYGNHSIDLKNAQNRNSYSPDGNSFVASVETGYPIRFGDTNWAFEPQAQLIWQHSDFDSVILQGDAKTRASVDADDAIIGRIGARLTAEYETGVGKVKPYVRVNLWQQLSDGQDTATFENTTNNAGKSVITADQKYSTTEAAVGATWTIYKNAEAYTEVGKMWSNGGSDTSISSDINASIGMKIRF</sequence>
<dbReference type="PANTHER" id="PTHR35037">
    <property type="entry name" value="C-TERMINAL REGION OF AIDA-LIKE PROTEIN"/>
    <property type="match status" value="1"/>
</dbReference>
<dbReference type="Proteomes" id="UP001246690">
    <property type="component" value="Chromosome"/>
</dbReference>
<dbReference type="InterPro" id="IPR011050">
    <property type="entry name" value="Pectin_lyase_fold/virulence"/>
</dbReference>
<evidence type="ECO:0000313" key="5">
    <source>
        <dbReference type="Proteomes" id="UP001246690"/>
    </source>
</evidence>
<protein>
    <submittedName>
        <fullName evidence="4">Autotransporter outer membrane beta-barrel domain-containing protein</fullName>
    </submittedName>
</protein>
<evidence type="ECO:0000256" key="1">
    <source>
        <dbReference type="ARBA" id="ARBA00022729"/>
    </source>
</evidence>
<reference evidence="4 5" key="1">
    <citation type="submission" date="2023-09" db="EMBL/GenBank/DDBJ databases">
        <title>Buttiauxella selenatireducens sp. nov., isolated from the rhizosphere of Cardamine hupingshanesis.</title>
        <authorList>
            <person name="Zhang S."/>
            <person name="Xu Z."/>
            <person name="Wang H."/>
            <person name="Guo Y."/>
        </authorList>
    </citation>
    <scope>NUCLEOTIDE SEQUENCE [LARGE SCALE GENOMIC DNA]</scope>
    <source>
        <strain evidence="4 5">R73</strain>
    </source>
</reference>
<dbReference type="Pfam" id="PF12951">
    <property type="entry name" value="PATR"/>
    <property type="match status" value="8"/>
</dbReference>
<gene>
    <name evidence="4" type="ORF">RHD99_15870</name>
</gene>
<feature type="domain" description="Autotransporter" evidence="3">
    <location>
        <begin position="2929"/>
        <end position="3216"/>
    </location>
</feature>
<dbReference type="InterPro" id="IPR051551">
    <property type="entry name" value="Autotransporter_adhesion"/>
</dbReference>
<proteinExistence type="predicted"/>
<dbReference type="InterPro" id="IPR036709">
    <property type="entry name" value="Autotransporte_beta_dom_sf"/>
</dbReference>
<dbReference type="Gene3D" id="2.40.128.130">
    <property type="entry name" value="Autotransporter beta-domain"/>
    <property type="match status" value="1"/>
</dbReference>
<dbReference type="InterPro" id="IPR024973">
    <property type="entry name" value="ESPR"/>
</dbReference>
<keyword evidence="2" id="KW-0843">Virulence</keyword>
<dbReference type="InterPro" id="IPR043990">
    <property type="entry name" value="AC_1"/>
</dbReference>
<evidence type="ECO:0000256" key="2">
    <source>
        <dbReference type="ARBA" id="ARBA00023026"/>
    </source>
</evidence>
<dbReference type="InterPro" id="IPR013425">
    <property type="entry name" value="Autotrns_rpt"/>
</dbReference>
<accession>A0ABY9S7F4</accession>
<keyword evidence="1" id="KW-0732">Signal</keyword>
<dbReference type="Gene3D" id="2.160.20.20">
    <property type="match status" value="2"/>
</dbReference>
<dbReference type="InterPro" id="IPR012332">
    <property type="entry name" value="Autotransporter_pectin_lyase_C"/>
</dbReference>
<dbReference type="InterPro" id="IPR006315">
    <property type="entry name" value="OM_autotransptr_brl_dom"/>
</dbReference>
<dbReference type="NCBIfam" id="TIGR02601">
    <property type="entry name" value="autotrns_rpt"/>
    <property type="match status" value="6"/>
</dbReference>
<keyword evidence="5" id="KW-1185">Reference proteome</keyword>